<dbReference type="InterPro" id="IPR002933">
    <property type="entry name" value="Peptidase_M20"/>
</dbReference>
<dbReference type="Proteomes" id="UP000240624">
    <property type="component" value="Unassembled WGS sequence"/>
</dbReference>
<evidence type="ECO:0000256" key="1">
    <source>
        <dbReference type="ARBA" id="ARBA00022670"/>
    </source>
</evidence>
<keyword evidence="2" id="KW-0479">Metal-binding</keyword>
<dbReference type="SUPFAM" id="SSF53187">
    <property type="entry name" value="Zn-dependent exopeptidases"/>
    <property type="match status" value="1"/>
</dbReference>
<dbReference type="OrthoDB" id="9761532at2"/>
<dbReference type="GO" id="GO:0008233">
    <property type="term" value="F:peptidase activity"/>
    <property type="evidence" value="ECO:0007669"/>
    <property type="project" value="UniProtKB-KW"/>
</dbReference>
<dbReference type="Gene3D" id="3.30.70.360">
    <property type="match status" value="1"/>
</dbReference>
<dbReference type="EMBL" id="FWFY01000005">
    <property type="protein sequence ID" value="SLN44883.1"/>
    <property type="molecule type" value="Genomic_DNA"/>
</dbReference>
<dbReference type="Gene3D" id="3.40.630.10">
    <property type="entry name" value="Zn peptidases"/>
    <property type="match status" value="1"/>
</dbReference>
<dbReference type="EMBL" id="PYGB01000005">
    <property type="protein sequence ID" value="PSK86503.1"/>
    <property type="molecule type" value="Genomic_DNA"/>
</dbReference>
<organism evidence="5 6">
    <name type="scientific">Limimaricola soesokkakensis</name>
    <dbReference type="NCBI Taxonomy" id="1343159"/>
    <lineage>
        <taxon>Bacteria</taxon>
        <taxon>Pseudomonadati</taxon>
        <taxon>Pseudomonadota</taxon>
        <taxon>Alphaproteobacteria</taxon>
        <taxon>Rhodobacterales</taxon>
        <taxon>Paracoccaceae</taxon>
        <taxon>Limimaricola</taxon>
    </lineage>
</organism>
<dbReference type="PANTHER" id="PTHR43270">
    <property type="entry name" value="BETA-ALA-HIS DIPEPTIDASE"/>
    <property type="match status" value="1"/>
</dbReference>
<sequence>MTRDAAIAHIEEYFDGGRFQADLAELVAYETESQNPEQAPELRRYLEEAMRPRLEATGFACNIFDNPEPRGGPLLVGERIEDPAFETVLTYGHGDVIRAQTDQWREGLQPFRLVEEGDRLYGRGTADNKVQHLINIAALEALIATKGALGFNAKIVIEMSEETGSAGLPEFFAAHKERLRADVLIASDGPRLQADTATLFMGSRGGVSFDLSLDLRDGAHHSGNWGGLLADPAMILSHALATICDRRGQIQIPEWRPDSLTDRVRAALNGLPVEVEAGPAIDAEWGEEGLTPAERAYGWNSFAVLAMTSGVPEAPVNAISARARATCQLRYVVGTDPEDILPALRRHLDRHGFEAVTITTHDRGFFRATRLDPDHPWVRFAAASLERTAGKPPHILPNLAGSLPNDSFSEILDLPTVWVPHSYRGCSQHAPDEHVLKPVCRDALRLMTGLFWDVGARRIKSDHVKRAAMEA</sequence>
<keyword evidence="1" id="KW-0645">Protease</keyword>
<dbReference type="GO" id="GO:0006508">
    <property type="term" value="P:proteolysis"/>
    <property type="evidence" value="ECO:0007669"/>
    <property type="project" value="UniProtKB-KW"/>
</dbReference>
<evidence type="ECO:0000313" key="4">
    <source>
        <dbReference type="EMBL" id="PSK86503.1"/>
    </source>
</evidence>
<keyword evidence="7" id="KW-1185">Reference proteome</keyword>
<dbReference type="Proteomes" id="UP000193495">
    <property type="component" value="Unassembled WGS sequence"/>
</dbReference>
<dbReference type="Pfam" id="PF01546">
    <property type="entry name" value="Peptidase_M20"/>
    <property type="match status" value="1"/>
</dbReference>
<protein>
    <submittedName>
        <fullName evidence="4">Acetylornithine deacetylase/succinyl-diaminopimelate desuccinylase-like protein</fullName>
    </submittedName>
</protein>
<evidence type="ECO:0000256" key="2">
    <source>
        <dbReference type="ARBA" id="ARBA00022723"/>
    </source>
</evidence>
<dbReference type="NCBIfam" id="NF005478">
    <property type="entry name" value="PRK07079.1"/>
    <property type="match status" value="1"/>
</dbReference>
<evidence type="ECO:0000313" key="7">
    <source>
        <dbReference type="Proteomes" id="UP000240624"/>
    </source>
</evidence>
<dbReference type="GO" id="GO:0046872">
    <property type="term" value="F:metal ion binding"/>
    <property type="evidence" value="ECO:0007669"/>
    <property type="project" value="UniProtKB-KW"/>
</dbReference>
<evidence type="ECO:0000313" key="6">
    <source>
        <dbReference type="Proteomes" id="UP000193495"/>
    </source>
</evidence>
<gene>
    <name evidence="4" type="ORF">CLV79_105210</name>
    <name evidence="5" type="ORF">LOS8367_01962</name>
</gene>
<reference evidence="4 7" key="2">
    <citation type="submission" date="2018-03" db="EMBL/GenBank/DDBJ databases">
        <title>Genomic Encyclopedia of Archaeal and Bacterial Type Strains, Phase II (KMG-II): from individual species to whole genera.</title>
        <authorList>
            <person name="Goeker M."/>
        </authorList>
    </citation>
    <scope>NUCLEOTIDE SEQUENCE [LARGE SCALE GENOMIC DNA]</scope>
    <source>
        <strain evidence="4 7">DSM 29956</strain>
    </source>
</reference>
<dbReference type="PANTHER" id="PTHR43270:SF12">
    <property type="entry name" value="SUCCINYL-DIAMINOPIMELATE DESUCCINYLASE"/>
    <property type="match status" value="1"/>
</dbReference>
<evidence type="ECO:0000256" key="3">
    <source>
        <dbReference type="ARBA" id="ARBA00022801"/>
    </source>
</evidence>
<proteinExistence type="predicted"/>
<evidence type="ECO:0000313" key="5">
    <source>
        <dbReference type="EMBL" id="SLN44883.1"/>
    </source>
</evidence>
<accession>A0A1X6Z9V6</accession>
<dbReference type="AlphaFoldDB" id="A0A1X6Z9V6"/>
<reference evidence="5 6" key="1">
    <citation type="submission" date="2017-03" db="EMBL/GenBank/DDBJ databases">
        <authorList>
            <person name="Afonso C.L."/>
            <person name="Miller P.J."/>
            <person name="Scott M.A."/>
            <person name="Spackman E."/>
            <person name="Goraichik I."/>
            <person name="Dimitrov K.M."/>
            <person name="Suarez D.L."/>
            <person name="Swayne D.E."/>
        </authorList>
    </citation>
    <scope>NUCLEOTIDE SEQUENCE [LARGE SCALE GENOMIC DNA]</scope>
    <source>
        <strain evidence="5 6">CECT 8367</strain>
    </source>
</reference>
<name>A0A1X6Z9V6_9RHOB</name>
<dbReference type="InterPro" id="IPR051458">
    <property type="entry name" value="Cyt/Met_Dipeptidase"/>
</dbReference>
<dbReference type="RefSeq" id="WP_085896311.1">
    <property type="nucleotide sequence ID" value="NZ_FWFY01000005.1"/>
</dbReference>
<keyword evidence="3" id="KW-0378">Hydrolase</keyword>